<proteinExistence type="predicted"/>
<dbReference type="EMBL" id="RQGD01000034">
    <property type="protein sequence ID" value="TGL57993.1"/>
    <property type="molecule type" value="Genomic_DNA"/>
</dbReference>
<organism evidence="1 2">
    <name type="scientific">Leptospira ognonensis</name>
    <dbReference type="NCBI Taxonomy" id="2484945"/>
    <lineage>
        <taxon>Bacteria</taxon>
        <taxon>Pseudomonadati</taxon>
        <taxon>Spirochaetota</taxon>
        <taxon>Spirochaetia</taxon>
        <taxon>Leptospirales</taxon>
        <taxon>Leptospiraceae</taxon>
        <taxon>Leptospira</taxon>
    </lineage>
</organism>
<name>A0A4V3JQZ6_9LEPT</name>
<reference evidence="1" key="1">
    <citation type="journal article" date="2019" name="PLoS Negl. Trop. Dis.">
        <title>Revisiting the worldwide diversity of Leptospira species in the environment.</title>
        <authorList>
            <person name="Vincent A.T."/>
            <person name="Schiettekatte O."/>
            <person name="Bourhy P."/>
            <person name="Veyrier F.J."/>
            <person name="Picardeau M."/>
        </authorList>
    </citation>
    <scope>NUCLEOTIDE SEQUENCE [LARGE SCALE GENOMIC DNA]</scope>
    <source>
        <strain evidence="1">201702476</strain>
    </source>
</reference>
<sequence length="309" mass="36584">MKFLINLFNSILKSDMFLFDRQARVSLKLIGINLQETQLKKKLTEEELKFQTEELKNCLSLEWTTEPRPILKSNLELKATFHLSPTESLLSKFFPVVLERRKRNELENRMIHFLGIKPRNFVRDAPGHFPLFRFFSNPRSIFISSVTFKRIHLTPNATFDLGDPSFQLLWFDGKIECIVKLYRLHQIKHFGKSRIFEKPAPIVGELFIKVKDKFIEKSFGETHYEFQGRFLPIKKDLYLLEYWKLKPIWNPDLLAMISERMMNHFLLLENSELLQEENLERQFPSFTTDQIKNLSSADDLASIFSPDHP</sequence>
<dbReference type="RefSeq" id="WP_135624012.1">
    <property type="nucleotide sequence ID" value="NZ_RQGD01000034.1"/>
</dbReference>
<protein>
    <submittedName>
        <fullName evidence="1">Uncharacterized protein</fullName>
    </submittedName>
</protein>
<evidence type="ECO:0000313" key="1">
    <source>
        <dbReference type="EMBL" id="TGL57993.1"/>
    </source>
</evidence>
<keyword evidence="2" id="KW-1185">Reference proteome</keyword>
<dbReference type="Proteomes" id="UP000297693">
    <property type="component" value="Unassembled WGS sequence"/>
</dbReference>
<accession>A0A4V3JQZ6</accession>
<comment type="caution">
    <text evidence="1">The sequence shown here is derived from an EMBL/GenBank/DDBJ whole genome shotgun (WGS) entry which is preliminary data.</text>
</comment>
<dbReference type="AlphaFoldDB" id="A0A4V3JQZ6"/>
<dbReference type="OrthoDB" id="326486at2"/>
<evidence type="ECO:0000313" key="2">
    <source>
        <dbReference type="Proteomes" id="UP000297693"/>
    </source>
</evidence>
<gene>
    <name evidence="1" type="ORF">EHQ58_11385</name>
</gene>